<dbReference type="Proteomes" id="UP001149165">
    <property type="component" value="Unassembled WGS sequence"/>
</dbReference>
<dbReference type="EMBL" id="JAPQKH010000006">
    <property type="protein sequence ID" value="KAJ5094550.1"/>
    <property type="molecule type" value="Genomic_DNA"/>
</dbReference>
<proteinExistence type="predicted"/>
<reference evidence="1" key="2">
    <citation type="journal article" date="2023" name="IMA Fungus">
        <title>Comparative genomic study of the Penicillium genus elucidates a diverse pangenome and 15 lateral gene transfer events.</title>
        <authorList>
            <person name="Petersen C."/>
            <person name="Sorensen T."/>
            <person name="Nielsen M.R."/>
            <person name="Sondergaard T.E."/>
            <person name="Sorensen J.L."/>
            <person name="Fitzpatrick D.A."/>
            <person name="Frisvad J.C."/>
            <person name="Nielsen K.L."/>
        </authorList>
    </citation>
    <scope>NUCLEOTIDE SEQUENCE</scope>
    <source>
        <strain evidence="1">IBT 30069</strain>
    </source>
</reference>
<keyword evidence="2" id="KW-1185">Reference proteome</keyword>
<sequence>MAEQRAKDDEEHVDRATGKQHLNIWELFAQNHLNETQVTMQRCLRAEAPIMALYPQRPQKVGMLEFALLSSPLETSTREAQVVELNVAQDLKLV</sequence>
<dbReference type="AlphaFoldDB" id="A0A9W9F6K2"/>
<accession>A0A9W9F6K2</accession>
<gene>
    <name evidence="1" type="ORF">N7456_010411</name>
</gene>
<evidence type="ECO:0000313" key="1">
    <source>
        <dbReference type="EMBL" id="KAJ5094550.1"/>
    </source>
</evidence>
<organism evidence="1 2">
    <name type="scientific">Penicillium angulare</name>
    <dbReference type="NCBI Taxonomy" id="116970"/>
    <lineage>
        <taxon>Eukaryota</taxon>
        <taxon>Fungi</taxon>
        <taxon>Dikarya</taxon>
        <taxon>Ascomycota</taxon>
        <taxon>Pezizomycotina</taxon>
        <taxon>Eurotiomycetes</taxon>
        <taxon>Eurotiomycetidae</taxon>
        <taxon>Eurotiales</taxon>
        <taxon>Aspergillaceae</taxon>
        <taxon>Penicillium</taxon>
    </lineage>
</organism>
<evidence type="ECO:0000313" key="2">
    <source>
        <dbReference type="Proteomes" id="UP001149165"/>
    </source>
</evidence>
<protein>
    <submittedName>
        <fullName evidence="1">Uncharacterized protein</fullName>
    </submittedName>
</protein>
<name>A0A9W9F6K2_9EURO</name>
<reference evidence="1" key="1">
    <citation type="submission" date="2022-11" db="EMBL/GenBank/DDBJ databases">
        <authorList>
            <person name="Petersen C."/>
        </authorList>
    </citation>
    <scope>NUCLEOTIDE SEQUENCE</scope>
    <source>
        <strain evidence="1">IBT 30069</strain>
    </source>
</reference>
<comment type="caution">
    <text evidence="1">The sequence shown here is derived from an EMBL/GenBank/DDBJ whole genome shotgun (WGS) entry which is preliminary data.</text>
</comment>